<dbReference type="Proteomes" id="UP001195483">
    <property type="component" value="Unassembled WGS sequence"/>
</dbReference>
<feature type="compositionally biased region" description="Low complexity" evidence="1">
    <location>
        <begin position="27"/>
        <end position="48"/>
    </location>
</feature>
<keyword evidence="3" id="KW-1185">Reference proteome</keyword>
<protein>
    <submittedName>
        <fullName evidence="2">Uncharacterized protein</fullName>
    </submittedName>
</protein>
<comment type="caution">
    <text evidence="2">The sequence shown here is derived from an EMBL/GenBank/DDBJ whole genome shotgun (WGS) entry which is preliminary data.</text>
</comment>
<sequence length="404" mass="46435">MAVPHPKDLHTVEEAIVTIHQDKTHLPAQTTAPDTDTTITQLDGTTPTNNTISTAGRKRSVSLTRTKQATIHKRQKLSPRSKSSTSYTTLQQELTPTDKYHSAMEYSRDYSRPTFHYIQEFEKPIAPKGKQPHKGGDKNKSMIKTRHQLKVSPRLSTLYAYFRPQFYYSQEYEDLATAPKEKQPLTGWGQVNKGKKTTHYTTHNTAEDSNATHQTPIPDTNRPLHPKSERIKGQINKNCLQPARKSPPANNSGRQYHPIKLTIYISSRDCKFATLSHMDISKTLRTAPTNDFKYTITSSNILVWCSNQQQKRADLKIKNIAGIKVTAQGYWTIYRMRNSKSRQNNTRQLQKNQDAKQQNIRRDAITIWQWNCRGLLVNHPELVMAITEAHHHHHLTSYAYKRLC</sequence>
<reference evidence="2" key="3">
    <citation type="submission" date="2023-05" db="EMBL/GenBank/DDBJ databases">
        <authorList>
            <person name="Smith C.H."/>
        </authorList>
    </citation>
    <scope>NUCLEOTIDE SEQUENCE</scope>
    <source>
        <strain evidence="2">CHS0354</strain>
        <tissue evidence="2">Mantle</tissue>
    </source>
</reference>
<evidence type="ECO:0000256" key="1">
    <source>
        <dbReference type="SAM" id="MobiDB-lite"/>
    </source>
</evidence>
<dbReference type="EMBL" id="JAEAOA010000617">
    <property type="protein sequence ID" value="KAK3594386.1"/>
    <property type="molecule type" value="Genomic_DNA"/>
</dbReference>
<accession>A0AAE0SMF2</accession>
<proteinExistence type="predicted"/>
<evidence type="ECO:0000313" key="2">
    <source>
        <dbReference type="EMBL" id="KAK3594386.1"/>
    </source>
</evidence>
<dbReference type="AlphaFoldDB" id="A0AAE0SMF2"/>
<feature type="compositionally biased region" description="Basic residues" evidence="1">
    <location>
        <begin position="70"/>
        <end position="79"/>
    </location>
</feature>
<feature type="region of interest" description="Disordered" evidence="1">
    <location>
        <begin position="27"/>
        <end position="96"/>
    </location>
</feature>
<evidence type="ECO:0000313" key="3">
    <source>
        <dbReference type="Proteomes" id="UP001195483"/>
    </source>
</evidence>
<gene>
    <name evidence="2" type="ORF">CHS0354_009679</name>
</gene>
<organism evidence="2 3">
    <name type="scientific">Potamilus streckersoni</name>
    <dbReference type="NCBI Taxonomy" id="2493646"/>
    <lineage>
        <taxon>Eukaryota</taxon>
        <taxon>Metazoa</taxon>
        <taxon>Spiralia</taxon>
        <taxon>Lophotrochozoa</taxon>
        <taxon>Mollusca</taxon>
        <taxon>Bivalvia</taxon>
        <taxon>Autobranchia</taxon>
        <taxon>Heteroconchia</taxon>
        <taxon>Palaeoheterodonta</taxon>
        <taxon>Unionida</taxon>
        <taxon>Unionoidea</taxon>
        <taxon>Unionidae</taxon>
        <taxon>Ambleminae</taxon>
        <taxon>Lampsilini</taxon>
        <taxon>Potamilus</taxon>
    </lineage>
</organism>
<name>A0AAE0SMF2_9BIVA</name>
<feature type="region of interest" description="Disordered" evidence="1">
    <location>
        <begin position="201"/>
        <end position="225"/>
    </location>
</feature>
<reference evidence="2" key="1">
    <citation type="journal article" date="2021" name="Genome Biol. Evol.">
        <title>A High-Quality Reference Genome for a Parasitic Bivalve with Doubly Uniparental Inheritance (Bivalvia: Unionida).</title>
        <authorList>
            <person name="Smith C.H."/>
        </authorList>
    </citation>
    <scope>NUCLEOTIDE SEQUENCE</scope>
    <source>
        <strain evidence="2">CHS0354</strain>
    </source>
</reference>
<feature type="compositionally biased region" description="Polar residues" evidence="1">
    <location>
        <begin position="201"/>
        <end position="218"/>
    </location>
</feature>
<reference evidence="2" key="2">
    <citation type="journal article" date="2021" name="Genome Biol. Evol.">
        <title>Developing a high-quality reference genome for a parasitic bivalve with doubly uniparental inheritance (Bivalvia: Unionida).</title>
        <authorList>
            <person name="Smith C.H."/>
        </authorList>
    </citation>
    <scope>NUCLEOTIDE SEQUENCE</scope>
    <source>
        <strain evidence="2">CHS0354</strain>
        <tissue evidence="2">Mantle</tissue>
    </source>
</reference>
<feature type="compositionally biased region" description="Polar residues" evidence="1">
    <location>
        <begin position="80"/>
        <end position="95"/>
    </location>
</feature>